<reference evidence="10" key="4">
    <citation type="submission" date="2025-08" db="UniProtKB">
        <authorList>
            <consortium name="Ensembl"/>
        </authorList>
    </citation>
    <scope>IDENTIFICATION</scope>
</reference>
<dbReference type="CDD" id="cd09346">
    <property type="entry name" value="LIM3_FHL"/>
    <property type="match status" value="1"/>
</dbReference>
<reference evidence="10" key="5">
    <citation type="submission" date="2025-09" db="UniProtKB">
        <authorList>
            <consortium name="Ensembl"/>
        </authorList>
    </citation>
    <scope>IDENTIFICATION</scope>
</reference>
<dbReference type="SUPFAM" id="SSF57716">
    <property type="entry name" value="Glucocorticoid receptor-like (DNA-binding domain)"/>
    <property type="match status" value="4"/>
</dbReference>
<organism evidence="10 11">
    <name type="scientific">Callorhinchus milii</name>
    <name type="common">Ghost shark</name>
    <dbReference type="NCBI Taxonomy" id="7868"/>
    <lineage>
        <taxon>Eukaryota</taxon>
        <taxon>Metazoa</taxon>
        <taxon>Chordata</taxon>
        <taxon>Craniata</taxon>
        <taxon>Vertebrata</taxon>
        <taxon>Chondrichthyes</taxon>
        <taxon>Holocephali</taxon>
        <taxon>Chimaeriformes</taxon>
        <taxon>Callorhinchidae</taxon>
        <taxon>Callorhinchus</taxon>
    </lineage>
</organism>
<keyword evidence="7" id="KW-0539">Nucleus</keyword>
<dbReference type="GO" id="GO:0030036">
    <property type="term" value="P:actin cytoskeleton organization"/>
    <property type="evidence" value="ECO:0007669"/>
    <property type="project" value="TreeGrafter"/>
</dbReference>
<reference evidence="11" key="3">
    <citation type="journal article" date="2014" name="Nature">
        <title>Elephant shark genome provides unique insights into gnathostome evolution.</title>
        <authorList>
            <consortium name="International Elephant Shark Genome Sequencing Consortium"/>
            <person name="Venkatesh B."/>
            <person name="Lee A.P."/>
            <person name="Ravi V."/>
            <person name="Maurya A.K."/>
            <person name="Lian M.M."/>
            <person name="Swann J.B."/>
            <person name="Ohta Y."/>
            <person name="Flajnik M.F."/>
            <person name="Sutoh Y."/>
            <person name="Kasahara M."/>
            <person name="Hoon S."/>
            <person name="Gangu V."/>
            <person name="Roy S.W."/>
            <person name="Irimia M."/>
            <person name="Korzh V."/>
            <person name="Kondrychyn I."/>
            <person name="Lim Z.W."/>
            <person name="Tay B.H."/>
            <person name="Tohari S."/>
            <person name="Kong K.W."/>
            <person name="Ho S."/>
            <person name="Lorente-Galdos B."/>
            <person name="Quilez J."/>
            <person name="Marques-Bonet T."/>
            <person name="Raney B.J."/>
            <person name="Ingham P.W."/>
            <person name="Tay A."/>
            <person name="Hillier L.W."/>
            <person name="Minx P."/>
            <person name="Boehm T."/>
            <person name="Wilson R.K."/>
            <person name="Brenner S."/>
            <person name="Warren W.C."/>
        </authorList>
    </citation>
    <scope>NUCLEOTIDE SEQUENCE [LARGE SCALE GENOMIC DNA]</scope>
</reference>
<dbReference type="PANTHER" id="PTHR24205">
    <property type="entry name" value="FOUR AND A HALF LIM DOMAINS PROTEIN"/>
    <property type="match status" value="1"/>
</dbReference>
<dbReference type="Pfam" id="PF00412">
    <property type="entry name" value="LIM"/>
    <property type="match status" value="4"/>
</dbReference>
<evidence type="ECO:0000256" key="1">
    <source>
        <dbReference type="ARBA" id="ARBA00004123"/>
    </source>
</evidence>
<comment type="subcellular location">
    <subcellularLocation>
        <location evidence="1">Nucleus</location>
    </subcellularLocation>
</comment>
<evidence type="ECO:0000256" key="5">
    <source>
        <dbReference type="ARBA" id="ARBA00022833"/>
    </source>
</evidence>
<keyword evidence="4" id="KW-0863">Zinc-finger</keyword>
<evidence type="ECO:0000256" key="3">
    <source>
        <dbReference type="ARBA" id="ARBA00022737"/>
    </source>
</evidence>
<dbReference type="PROSITE" id="PS00478">
    <property type="entry name" value="LIM_DOMAIN_1"/>
    <property type="match status" value="2"/>
</dbReference>
<dbReference type="PANTHER" id="PTHR24205:SF5">
    <property type="entry name" value="FOUR AND A HALF LIM DOMAINS PROTEIN 3"/>
    <property type="match status" value="1"/>
</dbReference>
<reference evidence="11" key="2">
    <citation type="journal article" date="2007" name="PLoS Biol.">
        <title>Survey sequencing and comparative analysis of the elephant shark (Callorhinchus milii) genome.</title>
        <authorList>
            <person name="Venkatesh B."/>
            <person name="Kirkness E.F."/>
            <person name="Loh Y.H."/>
            <person name="Halpern A.L."/>
            <person name="Lee A.P."/>
            <person name="Johnson J."/>
            <person name="Dandona N."/>
            <person name="Viswanathan L.D."/>
            <person name="Tay A."/>
            <person name="Venter J.C."/>
            <person name="Strausberg R.L."/>
            <person name="Brenner S."/>
        </authorList>
    </citation>
    <scope>NUCLEOTIDE SEQUENCE [LARGE SCALE GENOMIC DNA]</scope>
</reference>
<dbReference type="Proteomes" id="UP000314986">
    <property type="component" value="Unassembled WGS sequence"/>
</dbReference>
<dbReference type="GO" id="GO:0001725">
    <property type="term" value="C:stress fiber"/>
    <property type="evidence" value="ECO:0007669"/>
    <property type="project" value="TreeGrafter"/>
</dbReference>
<dbReference type="CDD" id="cd09434">
    <property type="entry name" value="LIM4_FHL3"/>
    <property type="match status" value="1"/>
</dbReference>
<evidence type="ECO:0000256" key="2">
    <source>
        <dbReference type="ARBA" id="ARBA00022723"/>
    </source>
</evidence>
<dbReference type="Gene3D" id="2.10.110.10">
    <property type="entry name" value="Cysteine Rich Protein"/>
    <property type="match status" value="4"/>
</dbReference>
<evidence type="ECO:0000313" key="11">
    <source>
        <dbReference type="Proteomes" id="UP000314986"/>
    </source>
</evidence>
<dbReference type="PROSITE" id="PS50023">
    <property type="entry name" value="LIM_DOMAIN_2"/>
    <property type="match status" value="2"/>
</dbReference>
<evidence type="ECO:0000256" key="6">
    <source>
        <dbReference type="ARBA" id="ARBA00023038"/>
    </source>
</evidence>
<accession>A0A4W3J3F3</accession>
<dbReference type="GeneTree" id="ENSGT00950000183028"/>
<feature type="domain" description="LIM zinc-binding" evidence="9">
    <location>
        <begin position="239"/>
        <end position="299"/>
    </location>
</feature>
<keyword evidence="11" id="KW-1185">Reference proteome</keyword>
<keyword evidence="3" id="KW-0677">Repeat</keyword>
<keyword evidence="6 8" id="KW-0440">LIM domain</keyword>
<sequence>MLQTYVYTWLIFRNSSSLSSLCLSSLTLNILGDTACRYCERCQLRGQWYRFLDTSLDVTNYCFYSLISLTCQELFYEDRHYHEHCFRCYRCDRSLADEPFTCQEEELLCNDCYCSEFSSKCVACDKVVMPGTRKLEYNGSTWHESCFICHTCEQPIGSKAFIPNKDDIYCVPCYENHFAPRCFHCKKALTKGGVTYHDEAYHKECFVCNGCNTPLAGQHFTSRDDSPYCLACFGSLYAKKCAACSKPITGFGGGKYISFEDRQWHQSCFSCSRCEASLVGKGFFPEKDDILCRECNSDL</sequence>
<dbReference type="CDD" id="cd09427">
    <property type="entry name" value="LIM2_FHL3"/>
    <property type="match status" value="1"/>
</dbReference>
<dbReference type="FunFam" id="2.10.110.10:FF:000013">
    <property type="entry name" value="Four and a half LIM domains 1"/>
    <property type="match status" value="1"/>
</dbReference>
<dbReference type="FunFam" id="2.10.110.10:FF:000030">
    <property type="entry name" value="Four and a half LIM domains protein 2"/>
    <property type="match status" value="1"/>
</dbReference>
<dbReference type="Ensembl" id="ENSCMIT00000037102.1">
    <property type="protein sequence ID" value="ENSCMIP00000036562.1"/>
    <property type="gene ID" value="ENSCMIG00000015442.1"/>
</dbReference>
<name>A0A4W3J3F3_CALMI</name>
<proteinExistence type="predicted"/>
<evidence type="ECO:0000256" key="7">
    <source>
        <dbReference type="ARBA" id="ARBA00023242"/>
    </source>
</evidence>
<dbReference type="SMART" id="SM00132">
    <property type="entry name" value="LIM"/>
    <property type="match status" value="4"/>
</dbReference>
<dbReference type="FunFam" id="2.10.110.10:FF:000048">
    <property type="entry name" value="Four and a half LIM domains protein 2"/>
    <property type="match status" value="1"/>
</dbReference>
<protein>
    <submittedName>
        <fullName evidence="10">Four and a half LIM domains 3b</fullName>
    </submittedName>
</protein>
<keyword evidence="2 8" id="KW-0479">Metal-binding</keyword>
<reference evidence="11" key="1">
    <citation type="journal article" date="2006" name="Science">
        <title>Ancient noncoding elements conserved in the human genome.</title>
        <authorList>
            <person name="Venkatesh B."/>
            <person name="Kirkness E.F."/>
            <person name="Loh Y.H."/>
            <person name="Halpern A.L."/>
            <person name="Lee A.P."/>
            <person name="Johnson J."/>
            <person name="Dandona N."/>
            <person name="Viswanathan L.D."/>
            <person name="Tay A."/>
            <person name="Venter J.C."/>
            <person name="Strausberg R.L."/>
            <person name="Brenner S."/>
        </authorList>
    </citation>
    <scope>NUCLEOTIDE SEQUENCE [LARGE SCALE GENOMIC DNA]</scope>
</reference>
<dbReference type="InParanoid" id="A0A4W3J3F3"/>
<dbReference type="AlphaFoldDB" id="A0A4W3J3F3"/>
<dbReference type="GO" id="GO:0008270">
    <property type="term" value="F:zinc ion binding"/>
    <property type="evidence" value="ECO:0007669"/>
    <property type="project" value="UniProtKB-KW"/>
</dbReference>
<evidence type="ECO:0000256" key="8">
    <source>
        <dbReference type="PROSITE-ProRule" id="PRU00125"/>
    </source>
</evidence>
<dbReference type="GO" id="GO:0003779">
    <property type="term" value="F:actin binding"/>
    <property type="evidence" value="ECO:0007669"/>
    <property type="project" value="TreeGrafter"/>
</dbReference>
<dbReference type="GO" id="GO:0030018">
    <property type="term" value="C:Z disc"/>
    <property type="evidence" value="ECO:0007669"/>
    <property type="project" value="TreeGrafter"/>
</dbReference>
<evidence type="ECO:0000259" key="9">
    <source>
        <dbReference type="PROSITE" id="PS50023"/>
    </source>
</evidence>
<dbReference type="GO" id="GO:0003712">
    <property type="term" value="F:transcription coregulator activity"/>
    <property type="evidence" value="ECO:0007669"/>
    <property type="project" value="TreeGrafter"/>
</dbReference>
<dbReference type="STRING" id="7868.ENSCMIP00000036562"/>
<dbReference type="OMA" id="CMECKTS"/>
<evidence type="ECO:0000313" key="10">
    <source>
        <dbReference type="Ensembl" id="ENSCMIP00000036562.1"/>
    </source>
</evidence>
<dbReference type="InterPro" id="IPR001781">
    <property type="entry name" value="Znf_LIM"/>
</dbReference>
<dbReference type="GO" id="GO:0005634">
    <property type="term" value="C:nucleus"/>
    <property type="evidence" value="ECO:0007669"/>
    <property type="project" value="UniProtKB-SubCell"/>
</dbReference>
<feature type="domain" description="LIM zinc-binding" evidence="9">
    <location>
        <begin position="119"/>
        <end position="180"/>
    </location>
</feature>
<keyword evidence="5 8" id="KW-0862">Zinc</keyword>
<evidence type="ECO:0000256" key="4">
    <source>
        <dbReference type="ARBA" id="ARBA00022771"/>
    </source>
</evidence>